<evidence type="ECO:0000256" key="3">
    <source>
        <dbReference type="ARBA" id="ARBA00022475"/>
    </source>
</evidence>
<feature type="domain" description="Penicillin-binding protein transpeptidase" evidence="11">
    <location>
        <begin position="347"/>
        <end position="678"/>
    </location>
</feature>
<dbReference type="InterPro" id="IPR012338">
    <property type="entry name" value="Beta-lactam/transpept-like"/>
</dbReference>
<dbReference type="Gene3D" id="3.40.710.10">
    <property type="entry name" value="DD-peptidase/beta-lactamase superfamily"/>
    <property type="match status" value="1"/>
</dbReference>
<protein>
    <submittedName>
        <fullName evidence="13">Peptidoglycan D,D-transpeptidase FtsI family protein</fullName>
    </submittedName>
</protein>
<dbReference type="EMBL" id="JBHTOA010000031">
    <property type="protein sequence ID" value="MFD1399238.1"/>
    <property type="molecule type" value="Genomic_DNA"/>
</dbReference>
<evidence type="ECO:0000256" key="6">
    <source>
        <dbReference type="ARBA" id="ARBA00022984"/>
    </source>
</evidence>
<dbReference type="InterPro" id="IPR050515">
    <property type="entry name" value="Beta-lactam/transpept"/>
</dbReference>
<keyword evidence="5" id="KW-0133">Cell shape</keyword>
<keyword evidence="9" id="KW-0961">Cell wall biogenesis/degradation</keyword>
<comment type="caution">
    <text evidence="13">The sequence shown here is derived from an EMBL/GenBank/DDBJ whole genome shotgun (WGS) entry which is preliminary data.</text>
</comment>
<evidence type="ECO:0000256" key="9">
    <source>
        <dbReference type="ARBA" id="ARBA00023316"/>
    </source>
</evidence>
<dbReference type="SUPFAM" id="SSF56601">
    <property type="entry name" value="beta-lactamase/transpeptidase-like"/>
    <property type="match status" value="1"/>
</dbReference>
<reference evidence="14" key="1">
    <citation type="journal article" date="2019" name="Int. J. Syst. Evol. Microbiol.">
        <title>The Global Catalogue of Microorganisms (GCM) 10K type strain sequencing project: providing services to taxonomists for standard genome sequencing and annotation.</title>
        <authorList>
            <consortium name="The Broad Institute Genomics Platform"/>
            <consortium name="The Broad Institute Genome Sequencing Center for Infectious Disease"/>
            <person name="Wu L."/>
            <person name="Ma J."/>
        </authorList>
    </citation>
    <scope>NUCLEOTIDE SEQUENCE [LARGE SCALE GENOMIC DNA]</scope>
    <source>
        <strain evidence="14">CCM 9110</strain>
    </source>
</reference>
<dbReference type="Gene3D" id="3.90.1310.10">
    <property type="entry name" value="Penicillin-binding protein 2a (Domain 2)"/>
    <property type="match status" value="1"/>
</dbReference>
<dbReference type="InterPro" id="IPR001460">
    <property type="entry name" value="PCN-bd_Tpept"/>
</dbReference>
<dbReference type="PANTHER" id="PTHR30627">
    <property type="entry name" value="PEPTIDOGLYCAN D,D-TRANSPEPTIDASE"/>
    <property type="match status" value="1"/>
</dbReference>
<keyword evidence="6" id="KW-0573">Peptidoglycan synthesis</keyword>
<accession>A0ABW4BH66</accession>
<keyword evidence="3" id="KW-1003">Cell membrane</keyword>
<proteinExistence type="inferred from homology"/>
<evidence type="ECO:0000256" key="2">
    <source>
        <dbReference type="ARBA" id="ARBA00007171"/>
    </source>
</evidence>
<evidence type="ECO:0000256" key="7">
    <source>
        <dbReference type="ARBA" id="ARBA00022989"/>
    </source>
</evidence>
<gene>
    <name evidence="13" type="ORF">ACFQ41_07935</name>
</gene>
<evidence type="ECO:0000313" key="14">
    <source>
        <dbReference type="Proteomes" id="UP001597199"/>
    </source>
</evidence>
<comment type="similarity">
    <text evidence="2">Belongs to the transpeptidase family.</text>
</comment>
<keyword evidence="14" id="KW-1185">Reference proteome</keyword>
<dbReference type="Pfam" id="PF03717">
    <property type="entry name" value="PBP_dimer"/>
    <property type="match status" value="1"/>
</dbReference>
<comment type="subcellular location">
    <subcellularLocation>
        <location evidence="1">Cell membrane</location>
        <topology evidence="1">Single-pass membrane protein</topology>
    </subcellularLocation>
</comment>
<evidence type="ECO:0000256" key="1">
    <source>
        <dbReference type="ARBA" id="ARBA00004162"/>
    </source>
</evidence>
<evidence type="ECO:0000256" key="5">
    <source>
        <dbReference type="ARBA" id="ARBA00022960"/>
    </source>
</evidence>
<dbReference type="InterPro" id="IPR005311">
    <property type="entry name" value="PBP_dimer"/>
</dbReference>
<dbReference type="PANTHER" id="PTHR30627:SF2">
    <property type="entry name" value="PEPTIDOGLYCAN D,D-TRANSPEPTIDASE MRDA"/>
    <property type="match status" value="1"/>
</dbReference>
<dbReference type="RefSeq" id="WP_204118070.1">
    <property type="nucleotide sequence ID" value="NZ_BOLV01000002.1"/>
</dbReference>
<dbReference type="Pfam" id="PF00905">
    <property type="entry name" value="Transpeptidase"/>
    <property type="match status" value="1"/>
</dbReference>
<keyword evidence="4 10" id="KW-0812">Transmembrane</keyword>
<evidence type="ECO:0000256" key="10">
    <source>
        <dbReference type="SAM" id="Phobius"/>
    </source>
</evidence>
<dbReference type="InterPro" id="IPR036138">
    <property type="entry name" value="PBP_dimer_sf"/>
</dbReference>
<evidence type="ECO:0000259" key="11">
    <source>
        <dbReference type="Pfam" id="PF00905"/>
    </source>
</evidence>
<feature type="domain" description="Penicillin-binding protein dimerisation" evidence="12">
    <location>
        <begin position="65"/>
        <end position="299"/>
    </location>
</feature>
<dbReference type="SUPFAM" id="SSF56519">
    <property type="entry name" value="Penicillin binding protein dimerisation domain"/>
    <property type="match status" value="1"/>
</dbReference>
<organism evidence="13 14">
    <name type="scientific">Lacticaseibacillus suilingensis</name>
    <dbReference type="NCBI Taxonomy" id="2799577"/>
    <lineage>
        <taxon>Bacteria</taxon>
        <taxon>Bacillati</taxon>
        <taxon>Bacillota</taxon>
        <taxon>Bacilli</taxon>
        <taxon>Lactobacillales</taxon>
        <taxon>Lactobacillaceae</taxon>
        <taxon>Lacticaseibacillus</taxon>
    </lineage>
</organism>
<feature type="transmembrane region" description="Helical" evidence="10">
    <location>
        <begin position="20"/>
        <end position="40"/>
    </location>
</feature>
<dbReference type="Gene3D" id="1.10.10.1230">
    <property type="entry name" value="Penicillin-binding protein, N-terminal non-catalytic domain, head sub-domain"/>
    <property type="match status" value="1"/>
</dbReference>
<evidence type="ECO:0000256" key="8">
    <source>
        <dbReference type="ARBA" id="ARBA00023136"/>
    </source>
</evidence>
<evidence type="ECO:0000256" key="4">
    <source>
        <dbReference type="ARBA" id="ARBA00022692"/>
    </source>
</evidence>
<keyword evidence="7 10" id="KW-1133">Transmembrane helix</keyword>
<keyword evidence="8 10" id="KW-0472">Membrane</keyword>
<dbReference type="Proteomes" id="UP001597199">
    <property type="component" value="Unassembled WGS sequence"/>
</dbReference>
<evidence type="ECO:0000259" key="12">
    <source>
        <dbReference type="Pfam" id="PF03717"/>
    </source>
</evidence>
<name>A0ABW4BH66_9LACO</name>
<sequence>MKYIRTPKPKRERSHIPFRLNLLFFFVFLLLAALVAQLAYLQIMNGAKFRADVDSTDQATVTGSVPRGQIYDSEGRLLVANSANNAIVYTKSVGVSAQTMRDTADELSKYVTISLDGMRKRDYADYYLADKTASDAVLKKLSAAMQATTDTSKQYQAQLSYVSKHLPDYSDREKDAAAIYKKMNGATQLTTVYIKDQNVSEQEVAEVGEHLTKMPGISLGTDWERSYPNGKSMLSIIGTVSSEKTGLPAETLNEYLANGYARNDRVGTSYLEKEYESILKGAKSRTKVEIGRDNSIVSSTTDFQGQQGANLNLTIDSAYQKMVDDDVTKVFNQAKAAGEAGVSDGAYAVAMNPKTGAILAISGLHQNVKTHEVTNDSLGVLNRAFAMGSIAKPAMVLGALQDGVITVNNNTLGDSAIYLPNTPVKKSDYGIGKFSSLTATKALEVSSNTYMMHLAMLEGHADYVANSHLYMNKDIFSKMRGYFNQFGLGQKTGIDLPGEIAGLEGAEYTDGRFNVGSALDLSYGNLDTYTLIQAIQYVSTIANNGYRMKPYIVKSVSQTLSDGSSGPILSTTTPTVLSKIKNNQDQINLVKQGMWQVVHGTSGYATGTALQSLNPGVAGKTGTAQTFTRTDPENSNSTQVEAITQSFIGYAPASDPQVAIAIVVPNVSKMSSWAYDIAKLMFQDYYKLYKVPTQKNYSVHQKTANG</sequence>
<evidence type="ECO:0000313" key="13">
    <source>
        <dbReference type="EMBL" id="MFD1399238.1"/>
    </source>
</evidence>